<dbReference type="AlphaFoldDB" id="G4TGJ5"/>
<accession>G4TGJ5</accession>
<feature type="region of interest" description="Disordered" evidence="1">
    <location>
        <begin position="227"/>
        <end position="250"/>
    </location>
</feature>
<reference evidence="2 3" key="1">
    <citation type="journal article" date="2011" name="PLoS Pathog.">
        <title>Endophytic Life Strategies Decoded by Genome and Transcriptome Analyses of the Mutualistic Root Symbiont Piriformospora indica.</title>
        <authorList>
            <person name="Zuccaro A."/>
            <person name="Lahrmann U."/>
            <person name="Guldener U."/>
            <person name="Langen G."/>
            <person name="Pfiffi S."/>
            <person name="Biedenkopf D."/>
            <person name="Wong P."/>
            <person name="Samans B."/>
            <person name="Grimm C."/>
            <person name="Basiewicz M."/>
            <person name="Murat C."/>
            <person name="Martin F."/>
            <person name="Kogel K.H."/>
        </authorList>
    </citation>
    <scope>NUCLEOTIDE SEQUENCE [LARGE SCALE GENOMIC DNA]</scope>
    <source>
        <strain evidence="2 3">DSM 11827</strain>
    </source>
</reference>
<name>G4TGJ5_SERID</name>
<dbReference type="Proteomes" id="UP000007148">
    <property type="component" value="Unassembled WGS sequence"/>
</dbReference>
<gene>
    <name evidence="2" type="ORF">PIIN_04377</name>
</gene>
<proteinExistence type="predicted"/>
<feature type="compositionally biased region" description="Basic and acidic residues" evidence="1">
    <location>
        <begin position="227"/>
        <end position="241"/>
    </location>
</feature>
<evidence type="ECO:0000313" key="3">
    <source>
        <dbReference type="Proteomes" id="UP000007148"/>
    </source>
</evidence>
<feature type="region of interest" description="Disordered" evidence="1">
    <location>
        <begin position="390"/>
        <end position="414"/>
    </location>
</feature>
<feature type="compositionally biased region" description="Polar residues" evidence="1">
    <location>
        <begin position="10"/>
        <end position="38"/>
    </location>
</feature>
<feature type="compositionally biased region" description="Polar residues" evidence="1">
    <location>
        <begin position="395"/>
        <end position="411"/>
    </location>
</feature>
<feature type="region of interest" description="Disordered" evidence="1">
    <location>
        <begin position="335"/>
        <end position="360"/>
    </location>
</feature>
<evidence type="ECO:0000313" key="2">
    <source>
        <dbReference type="EMBL" id="CCA70438.1"/>
    </source>
</evidence>
<dbReference type="HOGENOM" id="CLU_430267_0_0_1"/>
<feature type="region of interest" description="Disordered" evidence="1">
    <location>
        <begin position="1"/>
        <end position="40"/>
    </location>
</feature>
<dbReference type="OrthoDB" id="3270767at2759"/>
<dbReference type="EMBL" id="CAFZ01000083">
    <property type="protein sequence ID" value="CCA70438.1"/>
    <property type="molecule type" value="Genomic_DNA"/>
</dbReference>
<comment type="caution">
    <text evidence="2">The sequence shown here is derived from an EMBL/GenBank/DDBJ whole genome shotgun (WGS) entry which is preliminary data.</text>
</comment>
<protein>
    <submittedName>
        <fullName evidence="2">Uncharacterized protein</fullName>
    </submittedName>
</protein>
<sequence>MKPNLHSKITAETSLQANLTPTGQLTTERPAPSSSSRLTLDAATPPHYLHWPSPTQFVLSPAKQAHGPVSSAPAGAPCVMKDAFGMSAGNKPLPTSAFASSGKFDAFPVEGVTRLHSLKAASPFTGAVASLGHPSTLHSSGGRSVASSESRLGKYFLLTRPTAPAEGAFGGLTRPGSGARYAGHDVCSELCLSGTLTEKLNRRTSQHEALVERVWGGGSVRGADVRHAHHDAGSFRTDKLPKTKGGRGQTVANQDVLDRRPGSRVKATKPYSRYAWRAKRMTKSHSNADEFATATLKSRPVMPPWLLHTLNTVSHKISFPLALRDLPKHSALALNHGSQGSLQPRGLVRTSRRKSLEPQRIEPSTALEDDAIFAFMPPPLDPLGSALINKPGPFATSTPPNSNVQPRQLSQPDEEFDSSLFTTRIPRIDAYPPVSSVGSSVISPPSTAPFVFSEVPLCDSPEHNGGEIFDAALRKTNGSADVFGAVWAALRPARPSPETKSRFPKYYSRLNPVFRPGLQAEQTAWPTSRQEYQNLDWKPSFPDARVPNHRVATVPLKSQLRSGFLGAPDPLVTNTAIEDAVAAANRDANTSNHVRFCVPSSPSATSFVSCSPSRLSELLHPLILESIDRTEHKGNP</sequence>
<evidence type="ECO:0000256" key="1">
    <source>
        <dbReference type="SAM" id="MobiDB-lite"/>
    </source>
</evidence>
<organism evidence="2 3">
    <name type="scientific">Serendipita indica (strain DSM 11827)</name>
    <name type="common">Root endophyte fungus</name>
    <name type="synonym">Piriformospora indica</name>
    <dbReference type="NCBI Taxonomy" id="1109443"/>
    <lineage>
        <taxon>Eukaryota</taxon>
        <taxon>Fungi</taxon>
        <taxon>Dikarya</taxon>
        <taxon>Basidiomycota</taxon>
        <taxon>Agaricomycotina</taxon>
        <taxon>Agaricomycetes</taxon>
        <taxon>Sebacinales</taxon>
        <taxon>Serendipitaceae</taxon>
        <taxon>Serendipita</taxon>
    </lineage>
</organism>
<dbReference type="InParanoid" id="G4TGJ5"/>
<keyword evidence="3" id="KW-1185">Reference proteome</keyword>